<sequence length="62" mass="6886">MCKRCGLILEHPYGTKKQTGNGKSTEKVNRHSTTTITRHLEIAACKKATGIRKQKGAMRGFI</sequence>
<evidence type="ECO:0000313" key="2">
    <source>
        <dbReference type="Proteomes" id="UP001152592"/>
    </source>
</evidence>
<organism evidence="1 2">
    <name type="scientific">Penicillium salamii</name>
    <dbReference type="NCBI Taxonomy" id="1612424"/>
    <lineage>
        <taxon>Eukaryota</taxon>
        <taxon>Fungi</taxon>
        <taxon>Dikarya</taxon>
        <taxon>Ascomycota</taxon>
        <taxon>Pezizomycotina</taxon>
        <taxon>Eurotiomycetes</taxon>
        <taxon>Eurotiomycetidae</taxon>
        <taxon>Eurotiales</taxon>
        <taxon>Aspergillaceae</taxon>
        <taxon>Penicillium</taxon>
    </lineage>
</organism>
<accession>A0A9W4JWD8</accession>
<evidence type="ECO:0000313" key="1">
    <source>
        <dbReference type="EMBL" id="CAG8418683.1"/>
    </source>
</evidence>
<dbReference type="OrthoDB" id="10266508at2759"/>
<reference evidence="1" key="1">
    <citation type="submission" date="2021-07" db="EMBL/GenBank/DDBJ databases">
        <authorList>
            <person name="Branca A.L. A."/>
        </authorList>
    </citation>
    <scope>NUCLEOTIDE SEQUENCE</scope>
</reference>
<protein>
    <submittedName>
        <fullName evidence="1">Uncharacterized protein</fullName>
    </submittedName>
</protein>
<dbReference type="AlphaFoldDB" id="A0A9W4JWD8"/>
<proteinExistence type="predicted"/>
<gene>
    <name evidence="1" type="ORF">PSALAMII_LOCUS9500</name>
</gene>
<dbReference type="Proteomes" id="UP001152592">
    <property type="component" value="Unassembled WGS sequence"/>
</dbReference>
<comment type="caution">
    <text evidence="1">The sequence shown here is derived from an EMBL/GenBank/DDBJ whole genome shotgun (WGS) entry which is preliminary data.</text>
</comment>
<name>A0A9W4JWD8_9EURO</name>
<dbReference type="EMBL" id="CAJVPD010000278">
    <property type="protein sequence ID" value="CAG8418683.1"/>
    <property type="molecule type" value="Genomic_DNA"/>
</dbReference>